<dbReference type="VEuPathDB" id="VectorBase:BGLAX_034957"/>
<gene>
    <name evidence="1" type="primary">106062335</name>
</gene>
<dbReference type="AlphaFoldDB" id="A0A2C9L400"/>
<sequence>MLKKLIKFRRSPLFICLFFIVLVSTVSKLYFGSQEEAIYKLGTVVGYFERKTIHEIRRVEPELEIKEPGNETTRKSITEPRNTNIKNDLVRVRTQKLSFIKKVAEAVRKPEGANYPASKNGTWEKRPKNFSVKKGDKKVDAIVPTLKQTINTTVGPHKTYLKDLKDSTHYDPYIQTVMDIKASCQNASTYDAIMAVHSAPNNAAKRNIFRWLYSDYQKTSPYKIKV</sequence>
<dbReference type="VEuPathDB" id="VectorBase:BGLB026818"/>
<name>A0A2C9L400_BIOGL</name>
<organism evidence="1 2">
    <name type="scientific">Biomphalaria glabrata</name>
    <name type="common">Bloodfluke planorb</name>
    <name type="synonym">Freshwater snail</name>
    <dbReference type="NCBI Taxonomy" id="6526"/>
    <lineage>
        <taxon>Eukaryota</taxon>
        <taxon>Metazoa</taxon>
        <taxon>Spiralia</taxon>
        <taxon>Lophotrochozoa</taxon>
        <taxon>Mollusca</taxon>
        <taxon>Gastropoda</taxon>
        <taxon>Heterobranchia</taxon>
        <taxon>Euthyneura</taxon>
        <taxon>Panpulmonata</taxon>
        <taxon>Hygrophila</taxon>
        <taxon>Lymnaeoidea</taxon>
        <taxon>Planorbidae</taxon>
        <taxon>Biomphalaria</taxon>
    </lineage>
</organism>
<protein>
    <submittedName>
        <fullName evidence="1">Uncharacterized protein</fullName>
    </submittedName>
</protein>
<evidence type="ECO:0000313" key="1">
    <source>
        <dbReference type="EnsemblMetazoa" id="BGLB026818-PA"/>
    </source>
</evidence>
<dbReference type="Proteomes" id="UP000076420">
    <property type="component" value="Unassembled WGS sequence"/>
</dbReference>
<dbReference type="EnsemblMetazoa" id="BGLB026818-RA">
    <property type="protein sequence ID" value="BGLB026818-PA"/>
    <property type="gene ID" value="BGLB026818"/>
</dbReference>
<dbReference type="KEGG" id="bgt:106062335"/>
<proteinExistence type="predicted"/>
<accession>A0A2C9L400</accession>
<evidence type="ECO:0000313" key="2">
    <source>
        <dbReference type="Proteomes" id="UP000076420"/>
    </source>
</evidence>
<reference evidence="1" key="1">
    <citation type="submission" date="2020-05" db="UniProtKB">
        <authorList>
            <consortium name="EnsemblMetazoa"/>
        </authorList>
    </citation>
    <scope>IDENTIFICATION</scope>
    <source>
        <strain evidence="1">BB02</strain>
    </source>
</reference>